<organism evidence="8 9">
    <name type="scientific">Eremothecium sinecaudum</name>
    <dbReference type="NCBI Taxonomy" id="45286"/>
    <lineage>
        <taxon>Eukaryota</taxon>
        <taxon>Fungi</taxon>
        <taxon>Dikarya</taxon>
        <taxon>Ascomycota</taxon>
        <taxon>Saccharomycotina</taxon>
        <taxon>Saccharomycetes</taxon>
        <taxon>Saccharomycetales</taxon>
        <taxon>Saccharomycetaceae</taxon>
        <taxon>Eremothecium</taxon>
    </lineage>
</organism>
<keyword evidence="9" id="KW-1185">Reference proteome</keyword>
<dbReference type="GO" id="GO:0000127">
    <property type="term" value="C:transcription factor TFIIIC complex"/>
    <property type="evidence" value="ECO:0007669"/>
    <property type="project" value="InterPro"/>
</dbReference>
<dbReference type="Pfam" id="PF09734">
    <property type="entry name" value="Tau95"/>
    <property type="match status" value="1"/>
</dbReference>
<dbReference type="GeneID" id="28721954"/>
<dbReference type="InterPro" id="IPR040454">
    <property type="entry name" value="TF_IIIC_Tfc1/Sfc1"/>
</dbReference>
<dbReference type="GO" id="GO:0005634">
    <property type="term" value="C:nucleus"/>
    <property type="evidence" value="ECO:0007669"/>
    <property type="project" value="UniProtKB-SubCell"/>
</dbReference>
<dbReference type="GO" id="GO:0006384">
    <property type="term" value="P:transcription initiation at RNA polymerase III promoter"/>
    <property type="evidence" value="ECO:0007669"/>
    <property type="project" value="InterPro"/>
</dbReference>
<dbReference type="InterPro" id="IPR041499">
    <property type="entry name" value="Tfc1/Sfc1_N"/>
</dbReference>
<feature type="region of interest" description="Disordered" evidence="5">
    <location>
        <begin position="509"/>
        <end position="540"/>
    </location>
</feature>
<dbReference type="PANTHER" id="PTHR13230:SF5">
    <property type="entry name" value="GENERAL TRANSCRIPTION FACTOR 3C POLYPEPTIDE 5"/>
    <property type="match status" value="1"/>
</dbReference>
<dbReference type="Gene3D" id="3.30.200.160">
    <property type="entry name" value="TFIIIC, subcomplex tauA, subunit Sfc1, barrel domain"/>
    <property type="match status" value="1"/>
</dbReference>
<dbReference type="Pfam" id="PF17682">
    <property type="entry name" value="Tau95_N"/>
    <property type="match status" value="1"/>
</dbReference>
<dbReference type="STRING" id="45286.A0A109UX63"/>
<feature type="domain" description="Transcription factor IIIC subunit Tfc1/Sfc1 triple barrel" evidence="7">
    <location>
        <begin position="33"/>
        <end position="160"/>
    </location>
</feature>
<protein>
    <submittedName>
        <fullName evidence="8">HBL115Cp</fullName>
    </submittedName>
</protein>
<comment type="subcellular location">
    <subcellularLocation>
        <location evidence="1">Nucleus</location>
    </subcellularLocation>
</comment>
<evidence type="ECO:0000313" key="8">
    <source>
        <dbReference type="EMBL" id="AMD18787.1"/>
    </source>
</evidence>
<accession>A0A109UX63</accession>
<sequence>MSDEIARTRSSNSPDVPGPFAREYTLDLPRIPSLELPLKLSPTQASVKKAIEMCGGLNKVKAALSLRGETDVGLELFLNQGRNDDGSKIYFNEHPIVGKRVPQRDESIIMKISLPKGTLARSGGNLARAISSVDPRNVKATPVAIVDNTIKYREMSDFQVRLDNSSSAKDFNSSFGTLNLSNIKTYVNNIPDFDSKPFENVNNVTVDRSVHCPVTDFQLPPIPRFSMVNLPFVYQYKSNPYATKTSSGESKVMGTYIKNYQQFVHDFAPEVDIPHLPHPELVQQYEVAKKTKVYPGSKSDSKFYEKLETCLPILSRLFEKRHVWIKRHIDGIVPQDLHPVLKIGLALVSYRFTKGPWRNTYIRLGVDPRSSNEYAKYQTEYFKIEKRLLKNPAVQKNVPAPPDRFYQSNIEGDIDSRFRFNGKQIPWYLMLQIDLLIEEPNIREVYEKAQYLDTPSELTGWFADLDLAKIRKIVKYELGCMVQGNYEFNEHKLKYFKVMLHVKESDMNKDAEGDVNMDRGDESKHNIDDDDDDNGVETGEIDDPVLEAEEDYDDENNVVATNNGDDDDARDEFDIKTASLDDILDRISKYDQKTANYLQKHLDGFVQETKL</sequence>
<dbReference type="OrthoDB" id="5598268at2759"/>
<name>A0A109UX63_9SACH</name>
<keyword evidence="4" id="KW-0539">Nucleus</keyword>
<feature type="compositionally biased region" description="Acidic residues" evidence="5">
    <location>
        <begin position="528"/>
        <end position="540"/>
    </location>
</feature>
<dbReference type="EMBL" id="CP014242">
    <property type="protein sequence ID" value="AMD18787.1"/>
    <property type="molecule type" value="Genomic_DNA"/>
</dbReference>
<evidence type="ECO:0000256" key="4">
    <source>
        <dbReference type="ARBA" id="ARBA00023242"/>
    </source>
</evidence>
<reference evidence="8 9" key="1">
    <citation type="submission" date="2016-01" db="EMBL/GenBank/DDBJ databases">
        <title>Genome sequence of the yeast Holleya sinecauda.</title>
        <authorList>
            <person name="Dietrich F.S."/>
        </authorList>
    </citation>
    <scope>NUCLEOTIDE SEQUENCE [LARGE SCALE GENOMIC DNA]</scope>
    <source>
        <strain evidence="8 9">ATCC 58844</strain>
    </source>
</reference>
<dbReference type="RefSeq" id="XP_017985783.1">
    <property type="nucleotide sequence ID" value="XM_018130121.1"/>
</dbReference>
<evidence type="ECO:0000259" key="6">
    <source>
        <dbReference type="Pfam" id="PF09734"/>
    </source>
</evidence>
<evidence type="ECO:0000256" key="5">
    <source>
        <dbReference type="SAM" id="MobiDB-lite"/>
    </source>
</evidence>
<dbReference type="Proteomes" id="UP000243052">
    <property type="component" value="Chromosome ii"/>
</dbReference>
<evidence type="ECO:0000259" key="7">
    <source>
        <dbReference type="Pfam" id="PF17682"/>
    </source>
</evidence>
<dbReference type="PANTHER" id="PTHR13230">
    <property type="entry name" value="GENERAL TRANSCRIPTION FACTOR IIIC, POLYPEPTIDE 5"/>
    <property type="match status" value="1"/>
</dbReference>
<evidence type="ECO:0000256" key="3">
    <source>
        <dbReference type="ARBA" id="ARBA00023163"/>
    </source>
</evidence>
<keyword evidence="3" id="KW-0804">Transcription</keyword>
<evidence type="ECO:0000313" key="9">
    <source>
        <dbReference type="Proteomes" id="UP000243052"/>
    </source>
</evidence>
<feature type="compositionally biased region" description="Basic and acidic residues" evidence="5">
    <location>
        <begin position="509"/>
        <end position="527"/>
    </location>
</feature>
<evidence type="ECO:0000256" key="2">
    <source>
        <dbReference type="ARBA" id="ARBA00023125"/>
    </source>
</evidence>
<dbReference type="GO" id="GO:0001002">
    <property type="term" value="F:RNA polymerase III type 1 promoter sequence-specific DNA binding"/>
    <property type="evidence" value="ECO:0007669"/>
    <property type="project" value="TreeGrafter"/>
</dbReference>
<keyword evidence="2" id="KW-0238">DNA-binding</keyword>
<proteinExistence type="predicted"/>
<evidence type="ECO:0000256" key="1">
    <source>
        <dbReference type="ARBA" id="ARBA00004123"/>
    </source>
</evidence>
<dbReference type="InterPro" id="IPR019136">
    <property type="entry name" value="TF_IIIC_su-5_HTH"/>
</dbReference>
<dbReference type="AlphaFoldDB" id="A0A109UX63"/>
<feature type="domain" description="Transcription factor IIIC subunit 5 HTH" evidence="6">
    <location>
        <begin position="220"/>
        <end position="383"/>
    </location>
</feature>
<dbReference type="GO" id="GO:0001003">
    <property type="term" value="F:RNA polymerase III type 2 promoter sequence-specific DNA binding"/>
    <property type="evidence" value="ECO:0007669"/>
    <property type="project" value="TreeGrafter"/>
</dbReference>
<dbReference type="InterPro" id="IPR042536">
    <property type="entry name" value="TFIIIC_tauA_Sfc1"/>
</dbReference>
<dbReference type="FunFam" id="3.30.200.160:FF:000005">
    <property type="entry name" value="TFC1-like protein"/>
    <property type="match status" value="1"/>
</dbReference>
<gene>
    <name evidence="8" type="ORF">AW171_hschr2304</name>
</gene>